<evidence type="ECO:0000313" key="1">
    <source>
        <dbReference type="EMBL" id="MEN7551244.1"/>
    </source>
</evidence>
<reference evidence="1 2" key="1">
    <citation type="submission" date="2024-04" db="EMBL/GenBank/DDBJ databases">
        <title>Novel genus in family Flammeovirgaceae.</title>
        <authorList>
            <person name="Nguyen T.H."/>
            <person name="Vuong T.Q."/>
            <person name="Le H."/>
            <person name="Kim S.-G."/>
        </authorList>
    </citation>
    <scope>NUCLEOTIDE SEQUENCE [LARGE SCALE GENOMIC DNA]</scope>
    <source>
        <strain evidence="1 2">JCM 23209</strain>
    </source>
</reference>
<keyword evidence="2" id="KW-1185">Reference proteome</keyword>
<gene>
    <name evidence="1" type="ORF">AAG747_25220</name>
</gene>
<organism evidence="1 2">
    <name type="scientific">Rapidithrix thailandica</name>
    <dbReference type="NCBI Taxonomy" id="413964"/>
    <lineage>
        <taxon>Bacteria</taxon>
        <taxon>Pseudomonadati</taxon>
        <taxon>Bacteroidota</taxon>
        <taxon>Cytophagia</taxon>
        <taxon>Cytophagales</taxon>
        <taxon>Flammeovirgaceae</taxon>
        <taxon>Rapidithrix</taxon>
    </lineage>
</organism>
<name>A0AAW9SE81_9BACT</name>
<dbReference type="EMBL" id="JBDKWZ010000020">
    <property type="protein sequence ID" value="MEN7551244.1"/>
    <property type="molecule type" value="Genomic_DNA"/>
</dbReference>
<sequence length="284" mass="33046">MRQIFKLYCPHKRLFYWAILLLLVSSCISRLARPEITGVIVDYQKKPIANCTVGEVKTNAKGEFCLPEQRYNKFFLTEIFQMEAPPIFVSEDIEKEGYISERIKFFDRYGGGAPKGTQYPMDTIVLNKTNQHFDIPKLLSDTWEMSANKQLDTLYLIKKDFFETCKTHRCGEFYQLHSIHRDQYYHSGKLPEGILSRHYLLHFQTQGSLEIQKILHYDHRVTDAGSNRGNDTLSVTGKWQFPDKRTVVFDSSLPELNTSYKIATLDFSYIMLAKSTVKEPVVEK</sequence>
<evidence type="ECO:0008006" key="3">
    <source>
        <dbReference type="Google" id="ProtNLM"/>
    </source>
</evidence>
<dbReference type="AlphaFoldDB" id="A0AAW9SE81"/>
<protein>
    <recommendedName>
        <fullName evidence="3">Carboxypeptidase regulatory-like domain-containing protein</fullName>
    </recommendedName>
</protein>
<evidence type="ECO:0000313" key="2">
    <source>
        <dbReference type="Proteomes" id="UP001403385"/>
    </source>
</evidence>
<accession>A0AAW9SE81</accession>
<dbReference type="Proteomes" id="UP001403385">
    <property type="component" value="Unassembled WGS sequence"/>
</dbReference>
<comment type="caution">
    <text evidence="1">The sequence shown here is derived from an EMBL/GenBank/DDBJ whole genome shotgun (WGS) entry which is preliminary data.</text>
</comment>
<dbReference type="PROSITE" id="PS51257">
    <property type="entry name" value="PROKAR_LIPOPROTEIN"/>
    <property type="match status" value="1"/>
</dbReference>
<dbReference type="RefSeq" id="WP_346824023.1">
    <property type="nucleotide sequence ID" value="NZ_JBDKWZ010000020.1"/>
</dbReference>
<proteinExistence type="predicted"/>